<protein>
    <recommendedName>
        <fullName evidence="3">Sel1 repeat family protein</fullName>
    </recommendedName>
</protein>
<dbReference type="EMBL" id="BJXB01000002">
    <property type="protein sequence ID" value="GEM45035.1"/>
    <property type="molecule type" value="Genomic_DNA"/>
</dbReference>
<dbReference type="PANTHER" id="PTHR11102">
    <property type="entry name" value="SEL-1-LIKE PROTEIN"/>
    <property type="match status" value="1"/>
</dbReference>
<dbReference type="Gene3D" id="1.25.40.10">
    <property type="entry name" value="Tetratricopeptide repeat domain"/>
    <property type="match status" value="2"/>
</dbReference>
<evidence type="ECO:0000313" key="1">
    <source>
        <dbReference type="EMBL" id="GEM45035.1"/>
    </source>
</evidence>
<reference evidence="1 2" key="1">
    <citation type="submission" date="2019-07" db="EMBL/GenBank/DDBJ databases">
        <title>Whole genome shotgun sequence of Deinococcus cellulosilyticus NBRC 106333.</title>
        <authorList>
            <person name="Hosoyama A."/>
            <person name="Uohara A."/>
            <person name="Ohji S."/>
            <person name="Ichikawa N."/>
        </authorList>
    </citation>
    <scope>NUCLEOTIDE SEQUENCE [LARGE SCALE GENOMIC DNA]</scope>
    <source>
        <strain evidence="1 2">NBRC 106333</strain>
    </source>
</reference>
<dbReference type="PANTHER" id="PTHR11102:SF160">
    <property type="entry name" value="ERAD-ASSOCIATED E3 UBIQUITIN-PROTEIN LIGASE COMPONENT HRD3"/>
    <property type="match status" value="1"/>
</dbReference>
<keyword evidence="2" id="KW-1185">Reference proteome</keyword>
<evidence type="ECO:0000313" key="2">
    <source>
        <dbReference type="Proteomes" id="UP000321306"/>
    </source>
</evidence>
<dbReference type="Proteomes" id="UP000321306">
    <property type="component" value="Unassembled WGS sequence"/>
</dbReference>
<dbReference type="OrthoDB" id="61863at2"/>
<organism evidence="1 2">
    <name type="scientific">Deinococcus cellulosilyticus (strain DSM 18568 / NBRC 106333 / KACC 11606 / 5516J-15)</name>
    <dbReference type="NCBI Taxonomy" id="1223518"/>
    <lineage>
        <taxon>Bacteria</taxon>
        <taxon>Thermotogati</taxon>
        <taxon>Deinococcota</taxon>
        <taxon>Deinococci</taxon>
        <taxon>Deinococcales</taxon>
        <taxon>Deinococcaceae</taxon>
        <taxon>Deinococcus</taxon>
    </lineage>
</organism>
<dbReference type="AlphaFoldDB" id="A0A511MWT6"/>
<proteinExistence type="predicted"/>
<dbReference type="InterPro" id="IPR006597">
    <property type="entry name" value="Sel1-like"/>
</dbReference>
<dbReference type="Pfam" id="PF08238">
    <property type="entry name" value="Sel1"/>
    <property type="match status" value="5"/>
</dbReference>
<dbReference type="InterPro" id="IPR011990">
    <property type="entry name" value="TPR-like_helical_dom_sf"/>
</dbReference>
<dbReference type="InterPro" id="IPR050767">
    <property type="entry name" value="Sel1_AlgK"/>
</dbReference>
<accession>A0A511MWT6</accession>
<name>A0A511MWT6_DEIC1</name>
<dbReference type="SMART" id="SM00671">
    <property type="entry name" value="SEL1"/>
    <property type="match status" value="5"/>
</dbReference>
<evidence type="ECO:0008006" key="3">
    <source>
        <dbReference type="Google" id="ProtNLM"/>
    </source>
</evidence>
<comment type="caution">
    <text evidence="1">The sequence shown here is derived from an EMBL/GenBank/DDBJ whole genome shotgun (WGS) entry which is preliminary data.</text>
</comment>
<sequence>MVLMMSLYPIKIKKPQLTSLLIAFSLLQCAHAGKQECYDAYQSKNYTVAFRECLGPAEAGDRVAQFNLGYMLANGAGTERNASEAARWYQKAADQGSTGAQYNLALLYENGQGVVRDHARAATLYQKLADQGHTDAQNNLGNLYRRGLGVPQDDTKAVQLFLQAALKGSRVAQYNMGDMYFYGYGVALSDTEALYWYRKSADQGYAAAQFSVGNMYLHGRSVEKSMPLAMQWFEKAAKQGFKQAQVQLDVLKKEQENPVAEEVTSQDIEIQLVSPREGSTVKGKTVTVTFRLSAAVEGFVPLVLVNGEEVQVTSSADLSGRVSLVTLTMPLPEEEKSYRLEIGGVSDDTRQFISAFLSLKGE</sequence>
<gene>
    <name evidence="1" type="ORF">DC3_06700</name>
</gene>
<dbReference type="SUPFAM" id="SSF81901">
    <property type="entry name" value="HCP-like"/>
    <property type="match status" value="1"/>
</dbReference>